<protein>
    <submittedName>
        <fullName evidence="3">Uncharacterized protein</fullName>
    </submittedName>
</protein>
<feature type="transmembrane region" description="Helical" evidence="2">
    <location>
        <begin position="13"/>
        <end position="31"/>
    </location>
</feature>
<evidence type="ECO:0000256" key="2">
    <source>
        <dbReference type="SAM" id="Phobius"/>
    </source>
</evidence>
<evidence type="ECO:0000256" key="1">
    <source>
        <dbReference type="SAM" id="MobiDB-lite"/>
    </source>
</evidence>
<feature type="compositionally biased region" description="Basic and acidic residues" evidence="1">
    <location>
        <begin position="96"/>
        <end position="127"/>
    </location>
</feature>
<proteinExistence type="predicted"/>
<comment type="caution">
    <text evidence="3">The sequence shown here is derived from an EMBL/GenBank/DDBJ whole genome shotgun (WGS) entry which is preliminary data.</text>
</comment>
<keyword evidence="2" id="KW-0812">Transmembrane</keyword>
<reference evidence="3" key="1">
    <citation type="submission" date="2023-06" db="EMBL/GenBank/DDBJ databases">
        <authorList>
            <person name="Delattre M."/>
        </authorList>
    </citation>
    <scope>NUCLEOTIDE SEQUENCE</scope>
    <source>
        <strain evidence="3">AF72</strain>
    </source>
</reference>
<sequence>MQITLQENWTSSALGWAICTLVFCVAALAGCGRKKEQGKGLLIIYRNVPVAITRSPEQTSTTQTYVRAFPEDPDDDPDPELPTLIAACPMCHRPFDVDQSMKEEQKKDGEQKENETKSEIKKEDKKQPVNMVAANQKKESDNQSKTRYVRRKKEKKEEKEENENYV</sequence>
<evidence type="ECO:0000313" key="3">
    <source>
        <dbReference type="EMBL" id="CAJ0565627.1"/>
    </source>
</evidence>
<keyword evidence="2" id="KW-1133">Transmembrane helix</keyword>
<accession>A0AA36FSR1</accession>
<name>A0AA36FSR1_9BILA</name>
<evidence type="ECO:0000313" key="4">
    <source>
        <dbReference type="Proteomes" id="UP001177023"/>
    </source>
</evidence>
<dbReference type="Proteomes" id="UP001177023">
    <property type="component" value="Unassembled WGS sequence"/>
</dbReference>
<feature type="region of interest" description="Disordered" evidence="1">
    <location>
        <begin position="96"/>
        <end position="166"/>
    </location>
</feature>
<dbReference type="EMBL" id="CATQJA010001081">
    <property type="protein sequence ID" value="CAJ0565627.1"/>
    <property type="molecule type" value="Genomic_DNA"/>
</dbReference>
<feature type="non-terminal residue" evidence="3">
    <location>
        <position position="166"/>
    </location>
</feature>
<keyword evidence="2" id="KW-0472">Membrane</keyword>
<gene>
    <name evidence="3" type="ORF">MSPICULIGERA_LOCUS4260</name>
</gene>
<dbReference type="AlphaFoldDB" id="A0AA36FSR1"/>
<keyword evidence="4" id="KW-1185">Reference proteome</keyword>
<organism evidence="3 4">
    <name type="scientific">Mesorhabditis spiculigera</name>
    <dbReference type="NCBI Taxonomy" id="96644"/>
    <lineage>
        <taxon>Eukaryota</taxon>
        <taxon>Metazoa</taxon>
        <taxon>Ecdysozoa</taxon>
        <taxon>Nematoda</taxon>
        <taxon>Chromadorea</taxon>
        <taxon>Rhabditida</taxon>
        <taxon>Rhabditina</taxon>
        <taxon>Rhabditomorpha</taxon>
        <taxon>Rhabditoidea</taxon>
        <taxon>Rhabditidae</taxon>
        <taxon>Mesorhabditinae</taxon>
        <taxon>Mesorhabditis</taxon>
    </lineage>
</organism>